<sequence>MILEEIFNEFDLTDSPFNEKESQLFDHYFEKTLIKRNTFIIREGEEEKYSYFIYKGILRCWVPDQNGNERTFWFCKEGSFSLSNIAFTLKEKSTFNVQTLVDCEVYRIDHKTARELYEAIPGLKTVFENLTARLLDRLLKRNIDLIKYDSKQYYLNMIDEFGVTLNYIPLKDVASYLGITPQALSRIRKRIF</sequence>
<dbReference type="OrthoDB" id="758145at2"/>
<dbReference type="AlphaFoldDB" id="A0A1M5BGZ0"/>
<keyword evidence="3" id="KW-1185">Reference proteome</keyword>
<evidence type="ECO:0000313" key="2">
    <source>
        <dbReference type="EMBL" id="SHF41715.1"/>
    </source>
</evidence>
<dbReference type="STRING" id="288992.SAMN04488522_1021191"/>
<dbReference type="CDD" id="cd00038">
    <property type="entry name" value="CAP_ED"/>
    <property type="match status" value="1"/>
</dbReference>
<reference evidence="3" key="1">
    <citation type="submission" date="2016-11" db="EMBL/GenBank/DDBJ databases">
        <authorList>
            <person name="Varghese N."/>
            <person name="Submissions S."/>
        </authorList>
    </citation>
    <scope>NUCLEOTIDE SEQUENCE [LARGE SCALE GENOMIC DNA]</scope>
    <source>
        <strain evidence="3">DSM 16990</strain>
    </source>
</reference>
<feature type="domain" description="Cyclic nucleotide-binding" evidence="1">
    <location>
        <begin position="12"/>
        <end position="116"/>
    </location>
</feature>
<protein>
    <submittedName>
        <fullName evidence="2">cAMP-binding domain of CRP or a regulatory subunit of cAMP-dependent protein kinases</fullName>
    </submittedName>
</protein>
<gene>
    <name evidence="2" type="ORF">SAMN04488522_1021191</name>
</gene>
<dbReference type="Pfam" id="PF00027">
    <property type="entry name" value="cNMP_binding"/>
    <property type="match status" value="1"/>
</dbReference>
<evidence type="ECO:0000313" key="3">
    <source>
        <dbReference type="Proteomes" id="UP000184287"/>
    </source>
</evidence>
<name>A0A1M5BGZ0_9SPHI</name>
<dbReference type="Proteomes" id="UP000184287">
    <property type="component" value="Unassembled WGS sequence"/>
</dbReference>
<evidence type="ECO:0000259" key="1">
    <source>
        <dbReference type="PROSITE" id="PS50042"/>
    </source>
</evidence>
<dbReference type="InterPro" id="IPR000595">
    <property type="entry name" value="cNMP-bd_dom"/>
</dbReference>
<organism evidence="2 3">
    <name type="scientific">Pedobacter caeni</name>
    <dbReference type="NCBI Taxonomy" id="288992"/>
    <lineage>
        <taxon>Bacteria</taxon>
        <taxon>Pseudomonadati</taxon>
        <taxon>Bacteroidota</taxon>
        <taxon>Sphingobacteriia</taxon>
        <taxon>Sphingobacteriales</taxon>
        <taxon>Sphingobacteriaceae</taxon>
        <taxon>Pedobacter</taxon>
    </lineage>
</organism>
<dbReference type="InterPro" id="IPR018490">
    <property type="entry name" value="cNMP-bd_dom_sf"/>
</dbReference>
<keyword evidence="2" id="KW-0808">Transferase</keyword>
<accession>A0A1M5BGZ0</accession>
<proteinExistence type="predicted"/>
<dbReference type="Gene3D" id="2.60.120.10">
    <property type="entry name" value="Jelly Rolls"/>
    <property type="match status" value="1"/>
</dbReference>
<dbReference type="InterPro" id="IPR014710">
    <property type="entry name" value="RmlC-like_jellyroll"/>
</dbReference>
<dbReference type="EMBL" id="FQUQ01000002">
    <property type="protein sequence ID" value="SHF41715.1"/>
    <property type="molecule type" value="Genomic_DNA"/>
</dbReference>
<dbReference type="SUPFAM" id="SSF51206">
    <property type="entry name" value="cAMP-binding domain-like"/>
    <property type="match status" value="1"/>
</dbReference>
<dbReference type="GO" id="GO:0016301">
    <property type="term" value="F:kinase activity"/>
    <property type="evidence" value="ECO:0007669"/>
    <property type="project" value="UniProtKB-KW"/>
</dbReference>
<dbReference type="PROSITE" id="PS50042">
    <property type="entry name" value="CNMP_BINDING_3"/>
    <property type="match status" value="1"/>
</dbReference>
<keyword evidence="2" id="KW-0418">Kinase</keyword>